<evidence type="ECO:0000256" key="1">
    <source>
        <dbReference type="ARBA" id="ARBA00010134"/>
    </source>
</evidence>
<dbReference type="InterPro" id="IPR002398">
    <property type="entry name" value="Pept_C14"/>
</dbReference>
<dbReference type="PROSITE" id="PS50207">
    <property type="entry name" value="CASPASE_P10"/>
    <property type="match status" value="1"/>
</dbReference>
<dbReference type="PROSITE" id="PS50209">
    <property type="entry name" value="CARD"/>
    <property type="match status" value="1"/>
</dbReference>
<dbReference type="AlphaFoldDB" id="A0A6G1BF00"/>
<dbReference type="Gene3D" id="3.30.70.1470">
    <property type="entry name" value="Caspase-like"/>
    <property type="match status" value="1"/>
</dbReference>
<organism evidence="8 9">
    <name type="scientific">Crocuta crocuta</name>
    <name type="common">Spotted hyena</name>
    <dbReference type="NCBI Taxonomy" id="9678"/>
    <lineage>
        <taxon>Eukaryota</taxon>
        <taxon>Metazoa</taxon>
        <taxon>Chordata</taxon>
        <taxon>Craniata</taxon>
        <taxon>Vertebrata</taxon>
        <taxon>Euteleostomi</taxon>
        <taxon>Mammalia</taxon>
        <taxon>Eutheria</taxon>
        <taxon>Laurasiatheria</taxon>
        <taxon>Carnivora</taxon>
        <taxon>Feliformia</taxon>
        <taxon>Hyaenidae</taxon>
        <taxon>Crocuta</taxon>
    </lineage>
</organism>
<feature type="domain" description="CARD" evidence="7">
    <location>
        <begin position="138"/>
        <end position="221"/>
    </location>
</feature>
<dbReference type="InterPro" id="IPR016129">
    <property type="entry name" value="Caspase_his_AS"/>
</dbReference>
<feature type="domain" description="Caspase family p20" evidence="6">
    <location>
        <begin position="277"/>
        <end position="405"/>
    </location>
</feature>
<dbReference type="Pfam" id="PF00619">
    <property type="entry name" value="CARD"/>
    <property type="match status" value="1"/>
</dbReference>
<comment type="similarity">
    <text evidence="1 3">Belongs to the peptidase C14A family.</text>
</comment>
<feature type="non-terminal residue" evidence="8">
    <location>
        <position position="1"/>
    </location>
</feature>
<dbReference type="PROSITE" id="PS01121">
    <property type="entry name" value="CASPASE_HIS"/>
    <property type="match status" value="1"/>
</dbReference>
<dbReference type="SMART" id="SM00115">
    <property type="entry name" value="CASc"/>
    <property type="match status" value="1"/>
</dbReference>
<dbReference type="GO" id="GO:0042981">
    <property type="term" value="P:regulation of apoptotic process"/>
    <property type="evidence" value="ECO:0007669"/>
    <property type="project" value="InterPro"/>
</dbReference>
<dbReference type="Gene3D" id="3.40.50.1460">
    <property type="match status" value="1"/>
</dbReference>
<dbReference type="GO" id="GO:0097169">
    <property type="term" value="C:AIM2 inflammasome complex"/>
    <property type="evidence" value="ECO:0007669"/>
    <property type="project" value="TreeGrafter"/>
</dbReference>
<dbReference type="PRINTS" id="PR00376">
    <property type="entry name" value="IL1BCENZYME"/>
</dbReference>
<feature type="domain" description="Caspase family p10" evidence="5">
    <location>
        <begin position="434"/>
        <end position="519"/>
    </location>
</feature>
<dbReference type="EMBL" id="VOAJ01000658">
    <property type="protein sequence ID" value="KAF0886500.1"/>
    <property type="molecule type" value="Genomic_DNA"/>
</dbReference>
<evidence type="ECO:0000259" key="6">
    <source>
        <dbReference type="PROSITE" id="PS50208"/>
    </source>
</evidence>
<evidence type="ECO:0000259" key="5">
    <source>
        <dbReference type="PROSITE" id="PS50207"/>
    </source>
</evidence>
<reference evidence="8 9" key="1">
    <citation type="submission" date="2019-11" db="EMBL/GenBank/DDBJ databases">
        <authorList>
            <person name="Yang C."/>
            <person name="Li F."/>
        </authorList>
    </citation>
    <scope>NUCLEOTIDE SEQUENCE [LARGE SCALE GENOMIC DNA]</scope>
    <source>
        <strain evidence="8">KB4526</strain>
        <tissue evidence="8">Muscle</tissue>
    </source>
</reference>
<evidence type="ECO:0000313" key="8">
    <source>
        <dbReference type="EMBL" id="KAF0886500.1"/>
    </source>
</evidence>
<protein>
    <submittedName>
        <fullName evidence="8">CASPC protein</fullName>
    </submittedName>
</protein>
<sequence>IASNMLSSLIDGWKENKVLNKQELRTLGKRLNVIMDKTEDLVDDFSEKSEVVGKILMNRVFGPKSQVTLEILDEIDNYESDSNELTSSSTESEDESEETKKEENAESGKELALPTVGATKPTGSWEPLDCTQDTKSTQDRVKDIKEIAHGMLDTIIEDLKENKVLNEQEIEKIGKTVHVIVDKTEDLVGDFTEKTQMVGKILRNHFFSPKSELSIKILDENVNDESGRIKSSSSSTVFQEIQASQTNMLRLGPCSHFEEPKAVKAHEIYPVMEKESRTRLALIICNKKFDHLSERLGSEKDVSGMQDLLENLGYSVVLKENLTAPEMKAELEQFAARPEHRSADSTFLVFMSHGILDGICGTKHKDKEPDILHDDTIFQIFNNRKCRNLKDKPKVIITQACRGRGNGAVWVTDVGEASACPDNELPLRYIFSDAIEKTHVEKDFIAFKSSTPHNVSWRMNTDGSLFISQLIRCFKMYSCCHHLEEIFRKVQNSFETPNIITQMPTIERLSMTRYFYLLPGN</sequence>
<comment type="caution">
    <text evidence="8">The sequence shown here is derived from an EMBL/GenBank/DDBJ whole genome shotgun (WGS) entry which is preliminary data.</text>
</comment>
<feature type="region of interest" description="Disordered" evidence="4">
    <location>
        <begin position="78"/>
        <end position="137"/>
    </location>
</feature>
<evidence type="ECO:0000313" key="9">
    <source>
        <dbReference type="Proteomes" id="UP000475037"/>
    </source>
</evidence>
<dbReference type="GO" id="GO:0072557">
    <property type="term" value="C:IPAF inflammasome complex"/>
    <property type="evidence" value="ECO:0007669"/>
    <property type="project" value="TreeGrafter"/>
</dbReference>
<keyword evidence="9" id="KW-1185">Reference proteome</keyword>
<dbReference type="CDD" id="cd08325">
    <property type="entry name" value="CARD_CASP1-like"/>
    <property type="match status" value="1"/>
</dbReference>
<dbReference type="SUPFAM" id="SSF52129">
    <property type="entry name" value="Caspase-like"/>
    <property type="match status" value="1"/>
</dbReference>
<dbReference type="InterPro" id="IPR011600">
    <property type="entry name" value="Pept_C14_caspase"/>
</dbReference>
<dbReference type="GO" id="GO:0004197">
    <property type="term" value="F:cysteine-type endopeptidase activity"/>
    <property type="evidence" value="ECO:0007669"/>
    <property type="project" value="InterPro"/>
</dbReference>
<dbReference type="PANTHER" id="PTHR47901:SF6">
    <property type="entry name" value="CASPASE-12"/>
    <property type="match status" value="1"/>
</dbReference>
<feature type="non-terminal residue" evidence="8">
    <location>
        <position position="521"/>
    </location>
</feature>
<dbReference type="FunFam" id="3.40.50.1460:FF:000007">
    <property type="entry name" value="Caspase-1"/>
    <property type="match status" value="1"/>
</dbReference>
<dbReference type="FunFam" id="3.30.70.1470:FF:000003">
    <property type="entry name" value="Caspase-1"/>
    <property type="match status" value="1"/>
</dbReference>
<dbReference type="InterPro" id="IPR002138">
    <property type="entry name" value="Pept_C14_p10"/>
</dbReference>
<name>A0A6G1BF00_CROCR</name>
<dbReference type="Proteomes" id="UP000475037">
    <property type="component" value="Unassembled WGS sequence"/>
</dbReference>
<dbReference type="InterPro" id="IPR015917">
    <property type="entry name" value="Pept_C14A"/>
</dbReference>
<dbReference type="InterPro" id="IPR001309">
    <property type="entry name" value="Pept_C14_p20"/>
</dbReference>
<evidence type="ECO:0000256" key="3">
    <source>
        <dbReference type="RuleBase" id="RU003971"/>
    </source>
</evidence>
<accession>A0A6G1BF00</accession>
<dbReference type="GO" id="GO:0006508">
    <property type="term" value="P:proteolysis"/>
    <property type="evidence" value="ECO:0007669"/>
    <property type="project" value="InterPro"/>
</dbReference>
<dbReference type="Pfam" id="PF00656">
    <property type="entry name" value="Peptidase_C14"/>
    <property type="match status" value="1"/>
</dbReference>
<keyword evidence="2" id="KW-0597">Phosphoprotein</keyword>
<dbReference type="CDD" id="cd00032">
    <property type="entry name" value="CASc"/>
    <property type="match status" value="1"/>
</dbReference>
<dbReference type="GO" id="GO:0050727">
    <property type="term" value="P:regulation of inflammatory response"/>
    <property type="evidence" value="ECO:0007669"/>
    <property type="project" value="TreeGrafter"/>
</dbReference>
<evidence type="ECO:0000256" key="4">
    <source>
        <dbReference type="SAM" id="MobiDB-lite"/>
    </source>
</evidence>
<gene>
    <name evidence="8" type="primary">Caspc</name>
    <name evidence="8" type="ORF">FOF47_R09537</name>
</gene>
<evidence type="ECO:0000259" key="7">
    <source>
        <dbReference type="PROSITE" id="PS50209"/>
    </source>
</evidence>
<dbReference type="PROSITE" id="PS50208">
    <property type="entry name" value="CASPASE_P20"/>
    <property type="match status" value="1"/>
</dbReference>
<dbReference type="PANTHER" id="PTHR47901">
    <property type="entry name" value="CASPASE RECRUITMENT DOMAIN-CONTAINING PROTEIN 18"/>
    <property type="match status" value="1"/>
</dbReference>
<evidence type="ECO:0000256" key="2">
    <source>
        <dbReference type="ARBA" id="ARBA00022553"/>
    </source>
</evidence>
<dbReference type="GO" id="GO:0072559">
    <property type="term" value="C:NLRP3 inflammasome complex"/>
    <property type="evidence" value="ECO:0007669"/>
    <property type="project" value="TreeGrafter"/>
</dbReference>
<feature type="compositionally biased region" description="Basic and acidic residues" evidence="4">
    <location>
        <begin position="98"/>
        <end position="109"/>
    </location>
</feature>
<dbReference type="InterPro" id="IPR001315">
    <property type="entry name" value="CARD"/>
</dbReference>
<proteinExistence type="inferred from homology"/>
<dbReference type="InterPro" id="IPR029030">
    <property type="entry name" value="Caspase-like_dom_sf"/>
</dbReference>